<comment type="catalytic activity">
    <reaction evidence="1">
        <text>chorismate = isochorismate</text>
        <dbReference type="Rhea" id="RHEA:18985"/>
        <dbReference type="ChEBI" id="CHEBI:29748"/>
        <dbReference type="ChEBI" id="CHEBI:29780"/>
        <dbReference type="EC" id="5.4.4.2"/>
    </reaction>
</comment>
<dbReference type="NCBIfam" id="TIGR00543">
    <property type="entry name" value="isochor_syn"/>
    <property type="match status" value="1"/>
</dbReference>
<dbReference type="PANTHER" id="PTHR42839:SF2">
    <property type="entry name" value="ISOCHORISMATE SYNTHASE ENTC"/>
    <property type="match status" value="1"/>
</dbReference>
<dbReference type="Gene3D" id="3.60.120.10">
    <property type="entry name" value="Anthranilate synthase"/>
    <property type="match status" value="1"/>
</dbReference>
<feature type="domain" description="Chorismate-utilising enzyme C-terminal" evidence="7">
    <location>
        <begin position="116"/>
        <end position="377"/>
    </location>
</feature>
<keyword evidence="9" id="KW-1185">Reference proteome</keyword>
<dbReference type="InterPro" id="IPR005801">
    <property type="entry name" value="ADC_synthase"/>
</dbReference>
<protein>
    <recommendedName>
        <fullName evidence="3">isochorismate synthase</fullName>
        <ecNumber evidence="3">5.4.4.2</ecNumber>
    </recommendedName>
    <alternativeName>
        <fullName evidence="5">Isochorismate mutase</fullName>
    </alternativeName>
</protein>
<comment type="similarity">
    <text evidence="2">Belongs to the isochorismate synthase family.</text>
</comment>
<dbReference type="EMBL" id="JBEPMN010000003">
    <property type="protein sequence ID" value="MET3660898.1"/>
    <property type="molecule type" value="Genomic_DNA"/>
</dbReference>
<accession>A0ABV2KII9</accession>
<evidence type="ECO:0000313" key="8">
    <source>
        <dbReference type="EMBL" id="MET3660898.1"/>
    </source>
</evidence>
<evidence type="ECO:0000256" key="3">
    <source>
        <dbReference type="ARBA" id="ARBA00012824"/>
    </source>
</evidence>
<evidence type="ECO:0000259" key="7">
    <source>
        <dbReference type="Pfam" id="PF00425"/>
    </source>
</evidence>
<name>A0ABV2KII9_9HYPH</name>
<evidence type="ECO:0000256" key="1">
    <source>
        <dbReference type="ARBA" id="ARBA00000799"/>
    </source>
</evidence>
<dbReference type="InterPro" id="IPR015890">
    <property type="entry name" value="Chorismate_C"/>
</dbReference>
<reference evidence="8 9" key="1">
    <citation type="submission" date="2024-06" db="EMBL/GenBank/DDBJ databases">
        <title>Genomic Encyclopedia of Type Strains, Phase IV (KMG-IV): sequencing the most valuable type-strain genomes for metagenomic binning, comparative biology and taxonomic classification.</title>
        <authorList>
            <person name="Goeker M."/>
        </authorList>
    </citation>
    <scope>NUCLEOTIDE SEQUENCE [LARGE SCALE GENOMIC DNA]</scope>
    <source>
        <strain evidence="8 9">DSM 19730</strain>
    </source>
</reference>
<evidence type="ECO:0000256" key="2">
    <source>
        <dbReference type="ARBA" id="ARBA00005297"/>
    </source>
</evidence>
<evidence type="ECO:0000313" key="9">
    <source>
        <dbReference type="Proteomes" id="UP001549143"/>
    </source>
</evidence>
<dbReference type="RefSeq" id="WP_354150789.1">
    <property type="nucleotide sequence ID" value="NZ_JBEPMN010000003.1"/>
</dbReference>
<dbReference type="Proteomes" id="UP001549143">
    <property type="component" value="Unassembled WGS sequence"/>
</dbReference>
<feature type="region of interest" description="Disordered" evidence="6">
    <location>
        <begin position="207"/>
        <end position="236"/>
    </location>
</feature>
<feature type="compositionally biased region" description="Basic and acidic residues" evidence="6">
    <location>
        <begin position="214"/>
        <end position="236"/>
    </location>
</feature>
<dbReference type="InterPro" id="IPR004561">
    <property type="entry name" value="IsoChor_synthase"/>
</dbReference>
<dbReference type="Pfam" id="PF00425">
    <property type="entry name" value="Chorismate_bind"/>
    <property type="match status" value="1"/>
</dbReference>
<comment type="caution">
    <text evidence="8">The sequence shown here is derived from an EMBL/GenBank/DDBJ whole genome shotgun (WGS) entry which is preliminary data.</text>
</comment>
<dbReference type="PANTHER" id="PTHR42839">
    <property type="entry name" value="ISOCHORISMATE SYNTHASE ENTC"/>
    <property type="match status" value="1"/>
</dbReference>
<gene>
    <name evidence="8" type="ORF">ABID44_001213</name>
</gene>
<evidence type="ECO:0000256" key="6">
    <source>
        <dbReference type="SAM" id="MobiDB-lite"/>
    </source>
</evidence>
<dbReference type="SUPFAM" id="SSF56322">
    <property type="entry name" value="ADC synthase"/>
    <property type="match status" value="1"/>
</dbReference>
<evidence type="ECO:0000256" key="4">
    <source>
        <dbReference type="ARBA" id="ARBA00023235"/>
    </source>
</evidence>
<keyword evidence="4 8" id="KW-0413">Isomerase</keyword>
<evidence type="ECO:0000256" key="5">
    <source>
        <dbReference type="ARBA" id="ARBA00041564"/>
    </source>
</evidence>
<sequence length="399" mass="41765">MSSDKEISGRATECGLAESFLLRGHGRVLIGQGLRTEVGRGPIGSLAARVGAFFKANEGGPRVVMGALPFDRSQPDYLFQPEIFSTADGKDGRGTSSASADAARCTITPAPAPSVFADAVAACLAMIAASADDAEPLTKVVLSRSLELVSTHEFDAAGLLAALARDPSIAVFSTLLPAEADAPRPLLVGATPELLVSKKGDEVVSHPLAGSARRYGDPGADRRSAAGLERSEKDRREHQAVVDAVFDALSPYCRELNAPERTTLRSTASMWHLGTRIVGKLRDADTPVAELACALHPTPAVCGLPRNRAAEVIGRLEGYDRGFYAGAVGWADEKGDGEWYVSIRSARLAGKRATLYAGAGIVAGSDPAGETDETSAKFVALLSALGIDEHGHPLRERAA</sequence>
<dbReference type="EC" id="5.4.4.2" evidence="3"/>
<organism evidence="8 9">
    <name type="scientific">Aquamicrobium ahrensii</name>
    <dbReference type="NCBI Taxonomy" id="469551"/>
    <lineage>
        <taxon>Bacteria</taxon>
        <taxon>Pseudomonadati</taxon>
        <taxon>Pseudomonadota</taxon>
        <taxon>Alphaproteobacteria</taxon>
        <taxon>Hyphomicrobiales</taxon>
        <taxon>Phyllobacteriaceae</taxon>
        <taxon>Aquamicrobium</taxon>
    </lineage>
</organism>
<proteinExistence type="inferred from homology"/>
<dbReference type="GO" id="GO:0008909">
    <property type="term" value="F:isochorismate synthase activity"/>
    <property type="evidence" value="ECO:0007669"/>
    <property type="project" value="UniProtKB-EC"/>
</dbReference>